<dbReference type="EMBL" id="CAWUFR010000305">
    <property type="protein sequence ID" value="CAK6975571.1"/>
    <property type="molecule type" value="Genomic_DNA"/>
</dbReference>
<comment type="caution">
    <text evidence="2">The sequence shown here is derived from an EMBL/GenBank/DDBJ whole genome shotgun (WGS) entry which is preliminary data.</text>
</comment>
<dbReference type="Proteomes" id="UP001314229">
    <property type="component" value="Unassembled WGS sequence"/>
</dbReference>
<evidence type="ECO:0000256" key="1">
    <source>
        <dbReference type="SAM" id="SignalP"/>
    </source>
</evidence>
<accession>A0AAV1PZ07</accession>
<keyword evidence="1" id="KW-0732">Signal</keyword>
<feature type="chain" id="PRO_5043999025" evidence="1">
    <location>
        <begin position="20"/>
        <end position="164"/>
    </location>
</feature>
<keyword evidence="3" id="KW-1185">Reference proteome</keyword>
<sequence length="164" mass="18072">MKVILLTFFTLAFVRGGGALPCEETSTIDAFNVFIKKHIVQTDFPRQSHEEWEKYLKSEGLCGTAVVQSFIEDADKGNVLKICSKAGRRPQTPVPSRPSLCISESTMLVYHVTSDIITCKVKKIVGSRDNVIVACNRIGDHPVPECLPVHYQSGNLKPGNIPCV</sequence>
<proteinExistence type="predicted"/>
<evidence type="ECO:0000313" key="3">
    <source>
        <dbReference type="Proteomes" id="UP001314229"/>
    </source>
</evidence>
<name>A0AAV1PZ07_SCOSC</name>
<dbReference type="InterPro" id="IPR036816">
    <property type="entry name" value="RNaseA-like_dom_sf"/>
</dbReference>
<protein>
    <submittedName>
        <fullName evidence="2">Uncharacterized protein LOC124054203</fullName>
    </submittedName>
</protein>
<gene>
    <name evidence="2" type="ORF">FSCOSCO3_A016281</name>
</gene>
<organism evidence="2 3">
    <name type="scientific">Scomber scombrus</name>
    <name type="common">Atlantic mackerel</name>
    <name type="synonym">Scomber vernalis</name>
    <dbReference type="NCBI Taxonomy" id="13677"/>
    <lineage>
        <taxon>Eukaryota</taxon>
        <taxon>Metazoa</taxon>
        <taxon>Chordata</taxon>
        <taxon>Craniata</taxon>
        <taxon>Vertebrata</taxon>
        <taxon>Euteleostomi</taxon>
        <taxon>Actinopterygii</taxon>
        <taxon>Neopterygii</taxon>
        <taxon>Teleostei</taxon>
        <taxon>Neoteleostei</taxon>
        <taxon>Acanthomorphata</taxon>
        <taxon>Pelagiaria</taxon>
        <taxon>Scombriformes</taxon>
        <taxon>Scombridae</taxon>
        <taxon>Scomber</taxon>
    </lineage>
</organism>
<dbReference type="Gene3D" id="3.10.130.10">
    <property type="entry name" value="Ribonuclease A-like domain"/>
    <property type="match status" value="1"/>
</dbReference>
<dbReference type="AlphaFoldDB" id="A0AAV1PZ07"/>
<reference evidence="2 3" key="1">
    <citation type="submission" date="2024-01" db="EMBL/GenBank/DDBJ databases">
        <authorList>
            <person name="Alioto T."/>
            <person name="Alioto T."/>
            <person name="Gomez Garrido J."/>
        </authorList>
    </citation>
    <scope>NUCLEOTIDE SEQUENCE [LARGE SCALE GENOMIC DNA]</scope>
</reference>
<evidence type="ECO:0000313" key="2">
    <source>
        <dbReference type="EMBL" id="CAK6975571.1"/>
    </source>
</evidence>
<feature type="signal peptide" evidence="1">
    <location>
        <begin position="1"/>
        <end position="19"/>
    </location>
</feature>